<name>A0A1D6EW06_MAIZE</name>
<dbReference type="Pfam" id="PF02893">
    <property type="entry name" value="GRAM"/>
    <property type="match status" value="1"/>
</dbReference>
<keyword evidence="3" id="KW-1133">Transmembrane helix</keyword>
<dbReference type="ExpressionAtlas" id="A0A1D6EW06">
    <property type="expression patterns" value="baseline and differential"/>
</dbReference>
<evidence type="ECO:0000256" key="5">
    <source>
        <dbReference type="SAM" id="MobiDB-lite"/>
    </source>
</evidence>
<dbReference type="PROSITE" id="PS51778">
    <property type="entry name" value="VAST"/>
    <property type="match status" value="1"/>
</dbReference>
<proteinExistence type="predicted"/>
<dbReference type="InterPro" id="IPR004182">
    <property type="entry name" value="GRAM"/>
</dbReference>
<evidence type="ECO:0000313" key="6">
    <source>
        <dbReference type="EMBL" id="ONM23752.1"/>
    </source>
</evidence>
<evidence type="ECO:0000256" key="1">
    <source>
        <dbReference type="ARBA" id="ARBA00004167"/>
    </source>
</evidence>
<dbReference type="InterPro" id="IPR031968">
    <property type="entry name" value="VASt"/>
</dbReference>
<dbReference type="InterPro" id="IPR011993">
    <property type="entry name" value="PH-like_dom_sf"/>
</dbReference>
<comment type="subcellular location">
    <subcellularLocation>
        <location evidence="1">Membrane</location>
        <topology evidence="1">Single-pass membrane protein</topology>
    </subcellularLocation>
</comment>
<dbReference type="GO" id="GO:0016020">
    <property type="term" value="C:membrane"/>
    <property type="evidence" value="ECO:0007669"/>
    <property type="project" value="UniProtKB-SubCell"/>
</dbReference>
<sequence>MLSQCLVSKNLPGHLTTSKFSKLFELNYTLIFLSFKEISVILNLAFLMDFILKCVILQGHMYLFLHHICFYSNIFGYETKKTIPLQEVTDVRKAKTAAIFSNAIEIVAGSRRHFFGSFLSRDEAYQIIVDGWEQHVSNARLLLERQETKSASSSEENGYVLLEGAKEPKQDEDSSPLDRSVNSTAVSSGSADGGDSNINISRRFSNVEENGLEDNIITLNPFNLEPVDDTPSVPESYTSVTESKFQVPVEVLFNLLLSDGAFGFLDDFHKNCGDKEFSCSKWRTDEQGGLVRDVSFLHPIKIYLGKVQNLGLVKRSRNFVFTKTGV</sequence>
<dbReference type="Gene3D" id="2.30.29.30">
    <property type="entry name" value="Pleckstrin-homology domain (PH domain)/Phosphotyrosine-binding domain (PTB)"/>
    <property type="match status" value="1"/>
</dbReference>
<dbReference type="EMBL" id="CM007648">
    <property type="protein sequence ID" value="ONM23752.1"/>
    <property type="molecule type" value="Genomic_DNA"/>
</dbReference>
<accession>A0A1D6EW06</accession>
<dbReference type="SMART" id="SM00568">
    <property type="entry name" value="GRAM"/>
    <property type="match status" value="1"/>
</dbReference>
<organism evidence="6">
    <name type="scientific">Zea mays</name>
    <name type="common">Maize</name>
    <dbReference type="NCBI Taxonomy" id="4577"/>
    <lineage>
        <taxon>Eukaryota</taxon>
        <taxon>Viridiplantae</taxon>
        <taxon>Streptophyta</taxon>
        <taxon>Embryophyta</taxon>
        <taxon>Tracheophyta</taxon>
        <taxon>Spermatophyta</taxon>
        <taxon>Magnoliopsida</taxon>
        <taxon>Liliopsida</taxon>
        <taxon>Poales</taxon>
        <taxon>Poaceae</taxon>
        <taxon>PACMAD clade</taxon>
        <taxon>Panicoideae</taxon>
        <taxon>Andropogonodae</taxon>
        <taxon>Andropogoneae</taxon>
        <taxon>Tripsacinae</taxon>
        <taxon>Zea</taxon>
    </lineage>
</organism>
<keyword evidence="4" id="KW-0472">Membrane</keyword>
<dbReference type="PANTHER" id="PTHR47666">
    <property type="entry name" value="PROTEIN VASCULAR ASSOCIATED DEATH 1, CHLOROPLASTIC"/>
    <property type="match status" value="1"/>
</dbReference>
<protein>
    <submittedName>
        <fullName evidence="6">Protein VASCULAR ASSOCIATED DEATH 1 chloroplastic</fullName>
    </submittedName>
</protein>
<evidence type="ECO:0000256" key="3">
    <source>
        <dbReference type="ARBA" id="ARBA00022989"/>
    </source>
</evidence>
<dbReference type="PANTHER" id="PTHR47666:SF1">
    <property type="entry name" value="PROTEIN VASCULAR ASSOCIATED DEATH 1, CHLOROPLASTIC"/>
    <property type="match status" value="1"/>
</dbReference>
<dbReference type="Pfam" id="PF16016">
    <property type="entry name" value="VASt"/>
    <property type="match status" value="1"/>
</dbReference>
<dbReference type="CDD" id="cd13220">
    <property type="entry name" value="PH-GRAM_GRAMDC"/>
    <property type="match status" value="1"/>
</dbReference>
<evidence type="ECO:0000256" key="4">
    <source>
        <dbReference type="ARBA" id="ARBA00023136"/>
    </source>
</evidence>
<feature type="compositionally biased region" description="Low complexity" evidence="5">
    <location>
        <begin position="183"/>
        <end position="196"/>
    </location>
</feature>
<reference evidence="6" key="1">
    <citation type="submission" date="2015-12" db="EMBL/GenBank/DDBJ databases">
        <title>Update maize B73 reference genome by single molecule sequencing technologies.</title>
        <authorList>
            <consortium name="Maize Genome Sequencing Project"/>
            <person name="Ware D."/>
        </authorList>
    </citation>
    <scope>NUCLEOTIDE SEQUENCE [LARGE SCALE GENOMIC DNA]</scope>
    <source>
        <tissue evidence="6">Seedling</tissue>
    </source>
</reference>
<keyword evidence="2" id="KW-0812">Transmembrane</keyword>
<dbReference type="AlphaFoldDB" id="A0A1D6EW06"/>
<feature type="region of interest" description="Disordered" evidence="5">
    <location>
        <begin position="165"/>
        <end position="199"/>
    </location>
</feature>
<gene>
    <name evidence="6" type="ORF">ZEAMMB73_Zm00001d006415</name>
</gene>
<evidence type="ECO:0000256" key="2">
    <source>
        <dbReference type="ARBA" id="ARBA00022692"/>
    </source>
</evidence>